<dbReference type="RefSeq" id="WP_245900661.1">
    <property type="nucleotide sequence ID" value="NZ_PVNH01000005.1"/>
</dbReference>
<keyword evidence="3" id="KW-1185">Reference proteome</keyword>
<feature type="region of interest" description="Disordered" evidence="1">
    <location>
        <begin position="36"/>
        <end position="59"/>
    </location>
</feature>
<organism evidence="2 3">
    <name type="scientific">Prauserella shujinwangii</name>
    <dbReference type="NCBI Taxonomy" id="1453103"/>
    <lineage>
        <taxon>Bacteria</taxon>
        <taxon>Bacillati</taxon>
        <taxon>Actinomycetota</taxon>
        <taxon>Actinomycetes</taxon>
        <taxon>Pseudonocardiales</taxon>
        <taxon>Pseudonocardiaceae</taxon>
        <taxon>Prauserella</taxon>
    </lineage>
</organism>
<dbReference type="AlphaFoldDB" id="A0A2T0LV31"/>
<proteinExistence type="predicted"/>
<evidence type="ECO:0000313" key="3">
    <source>
        <dbReference type="Proteomes" id="UP000238362"/>
    </source>
</evidence>
<evidence type="ECO:0008006" key="4">
    <source>
        <dbReference type="Google" id="ProtNLM"/>
    </source>
</evidence>
<dbReference type="EMBL" id="PVNH01000005">
    <property type="protein sequence ID" value="PRX47629.1"/>
    <property type="molecule type" value="Genomic_DNA"/>
</dbReference>
<gene>
    <name evidence="2" type="ORF">B0I33_105209</name>
</gene>
<sequence>MANVLRALDAPHLASALLLDVDVLLTDDDRLGAAAELNGVPTGAPGRSGGTGDAGARRY</sequence>
<reference evidence="2 3" key="1">
    <citation type="submission" date="2018-03" db="EMBL/GenBank/DDBJ databases">
        <title>Genomic Encyclopedia of Type Strains, Phase III (KMG-III): the genomes of soil and plant-associated and newly described type strains.</title>
        <authorList>
            <person name="Whitman W."/>
        </authorList>
    </citation>
    <scope>NUCLEOTIDE SEQUENCE [LARGE SCALE GENOMIC DNA]</scope>
    <source>
        <strain evidence="2 3">CGMCC 4.7125</strain>
    </source>
</reference>
<dbReference type="Proteomes" id="UP000238362">
    <property type="component" value="Unassembled WGS sequence"/>
</dbReference>
<name>A0A2T0LV31_9PSEU</name>
<comment type="caution">
    <text evidence="2">The sequence shown here is derived from an EMBL/GenBank/DDBJ whole genome shotgun (WGS) entry which is preliminary data.</text>
</comment>
<evidence type="ECO:0000256" key="1">
    <source>
        <dbReference type="SAM" id="MobiDB-lite"/>
    </source>
</evidence>
<protein>
    <recommendedName>
        <fullName evidence="4">PIN domain-containing protein</fullName>
    </recommendedName>
</protein>
<accession>A0A2T0LV31</accession>
<evidence type="ECO:0000313" key="2">
    <source>
        <dbReference type="EMBL" id="PRX47629.1"/>
    </source>
</evidence>